<keyword evidence="2" id="KW-1133">Transmembrane helix</keyword>
<dbReference type="EMBL" id="JAELXS010000003">
    <property type="protein sequence ID" value="MBJ6121551.1"/>
    <property type="molecule type" value="Genomic_DNA"/>
</dbReference>
<dbReference type="Proteomes" id="UP000640426">
    <property type="component" value="Unassembled WGS sequence"/>
</dbReference>
<feature type="region of interest" description="Disordered" evidence="1">
    <location>
        <begin position="95"/>
        <end position="124"/>
    </location>
</feature>
<sequence>MTRPAHRRPLSRMLPVIGGLVAGAAGAGFAAQVPADRLADLGRLAGTDRLPGPTVLLLTAGCASGLVVWAALYLIWGKGGPFDRPLGDAPIVRRADAHPDAPPRWPLTMAEIGTPPPREQELPTDLDQPLARFDPYAIPTMSFESIRRSGLRPSR</sequence>
<organism evidence="3 4">
    <name type="scientific">Sphingomonas mollis</name>
    <dbReference type="NCBI Taxonomy" id="2795726"/>
    <lineage>
        <taxon>Bacteria</taxon>
        <taxon>Pseudomonadati</taxon>
        <taxon>Pseudomonadota</taxon>
        <taxon>Alphaproteobacteria</taxon>
        <taxon>Sphingomonadales</taxon>
        <taxon>Sphingomonadaceae</taxon>
        <taxon>Sphingomonas</taxon>
    </lineage>
</organism>
<name>A0ABS0XND8_9SPHN</name>
<protein>
    <submittedName>
        <fullName evidence="3">Uncharacterized protein</fullName>
    </submittedName>
</protein>
<reference evidence="4" key="1">
    <citation type="submission" date="2020-12" db="EMBL/GenBank/DDBJ databases">
        <title>Hymenobacter sp.</title>
        <authorList>
            <person name="Kim M.K."/>
        </authorList>
    </citation>
    <scope>NUCLEOTIDE SEQUENCE [LARGE SCALE GENOMIC DNA]</scope>
    <source>
        <strain evidence="4">BT553</strain>
    </source>
</reference>
<evidence type="ECO:0000313" key="3">
    <source>
        <dbReference type="EMBL" id="MBJ6121551.1"/>
    </source>
</evidence>
<evidence type="ECO:0000256" key="2">
    <source>
        <dbReference type="SAM" id="Phobius"/>
    </source>
</evidence>
<accession>A0ABS0XND8</accession>
<gene>
    <name evidence="3" type="ORF">JAO74_07080</name>
</gene>
<keyword evidence="2" id="KW-0812">Transmembrane</keyword>
<proteinExistence type="predicted"/>
<keyword evidence="4" id="KW-1185">Reference proteome</keyword>
<keyword evidence="2" id="KW-0472">Membrane</keyword>
<evidence type="ECO:0000256" key="1">
    <source>
        <dbReference type="SAM" id="MobiDB-lite"/>
    </source>
</evidence>
<comment type="caution">
    <text evidence="3">The sequence shown here is derived from an EMBL/GenBank/DDBJ whole genome shotgun (WGS) entry which is preliminary data.</text>
</comment>
<evidence type="ECO:0000313" key="4">
    <source>
        <dbReference type="Proteomes" id="UP000640426"/>
    </source>
</evidence>
<feature type="transmembrane region" description="Helical" evidence="2">
    <location>
        <begin position="54"/>
        <end position="76"/>
    </location>
</feature>